<dbReference type="VEuPathDB" id="FungiDB:TSTA_125060"/>
<keyword evidence="1" id="KW-0812">Transmembrane</keyword>
<dbReference type="Pfam" id="PF12520">
    <property type="entry name" value="DUF3723"/>
    <property type="match status" value="1"/>
</dbReference>
<gene>
    <name evidence="2" type="ORF">TSTA_125060</name>
</gene>
<sequence length="174" mass="19851">MSLERLKESSDPPLLDLGPDVKLLCAQGKHRLEACHLSSTLWTHLCEESSNEKPFSDVLWKGFMADNFRTVLDMGYYEQVSYYLNRIYELWSAFLPKVQGMLLDIEMVEFLEGMMLNHDFETHFPAGGRGPNQGEVVGYSRRFQKDHSYIYYGGGPHVFGAMCCSSITFISQGD</sequence>
<dbReference type="EMBL" id="EQ962655">
    <property type="protein sequence ID" value="EED18788.1"/>
    <property type="molecule type" value="Genomic_DNA"/>
</dbReference>
<reference evidence="3" key="1">
    <citation type="journal article" date="2015" name="Genome Announc.">
        <title>Genome sequence of the AIDS-associated pathogen Penicillium marneffei (ATCC18224) and its near taxonomic relative Talaromyces stipitatus (ATCC10500).</title>
        <authorList>
            <person name="Nierman W.C."/>
            <person name="Fedorova-Abrams N.D."/>
            <person name="Andrianopoulos A."/>
        </authorList>
    </citation>
    <scope>NUCLEOTIDE SEQUENCE [LARGE SCALE GENOMIC DNA]</scope>
    <source>
        <strain evidence="3">ATCC 10500 / CBS 375.48 / QM 6759 / NRRL 1006</strain>
    </source>
</reference>
<protein>
    <submittedName>
        <fullName evidence="2">Uncharacterized protein</fullName>
    </submittedName>
</protein>
<dbReference type="RefSeq" id="XP_002482780.1">
    <property type="nucleotide sequence ID" value="XM_002482735.1"/>
</dbReference>
<keyword evidence="3" id="KW-1185">Reference proteome</keyword>
<dbReference type="HOGENOM" id="CLU_1541130_0_0_1"/>
<evidence type="ECO:0000313" key="3">
    <source>
        <dbReference type="Proteomes" id="UP000001745"/>
    </source>
</evidence>
<dbReference type="Proteomes" id="UP000001745">
    <property type="component" value="Unassembled WGS sequence"/>
</dbReference>
<dbReference type="InterPro" id="IPR022198">
    <property type="entry name" value="DUF3723"/>
</dbReference>
<name>B8MCH2_TALSN</name>
<dbReference type="GeneID" id="8100285"/>
<dbReference type="OrthoDB" id="4218586at2759"/>
<proteinExistence type="predicted"/>
<feature type="transmembrane region" description="Helical" evidence="1">
    <location>
        <begin position="149"/>
        <end position="170"/>
    </location>
</feature>
<organism evidence="2 3">
    <name type="scientific">Talaromyces stipitatus (strain ATCC 10500 / CBS 375.48 / QM 6759 / NRRL 1006)</name>
    <name type="common">Penicillium stipitatum</name>
    <dbReference type="NCBI Taxonomy" id="441959"/>
    <lineage>
        <taxon>Eukaryota</taxon>
        <taxon>Fungi</taxon>
        <taxon>Dikarya</taxon>
        <taxon>Ascomycota</taxon>
        <taxon>Pezizomycotina</taxon>
        <taxon>Eurotiomycetes</taxon>
        <taxon>Eurotiomycetidae</taxon>
        <taxon>Eurotiales</taxon>
        <taxon>Trichocomaceae</taxon>
        <taxon>Talaromyces</taxon>
        <taxon>Talaromyces sect. Talaromyces</taxon>
    </lineage>
</organism>
<accession>B8MCH2</accession>
<dbReference type="AlphaFoldDB" id="B8MCH2"/>
<keyword evidence="1" id="KW-0472">Membrane</keyword>
<evidence type="ECO:0000256" key="1">
    <source>
        <dbReference type="SAM" id="Phobius"/>
    </source>
</evidence>
<evidence type="ECO:0000313" key="2">
    <source>
        <dbReference type="EMBL" id="EED18788.1"/>
    </source>
</evidence>
<keyword evidence="1" id="KW-1133">Transmembrane helix</keyword>
<dbReference type="InParanoid" id="B8MCH2"/>